<reference evidence="3" key="2">
    <citation type="submission" date="2019-10" db="EMBL/GenBank/DDBJ databases">
        <title>A de novo genome assembly of a pear dwarfing rootstock.</title>
        <authorList>
            <person name="Wang F."/>
            <person name="Wang J."/>
            <person name="Li S."/>
            <person name="Zhang Y."/>
            <person name="Fang M."/>
            <person name="Ma L."/>
            <person name="Zhao Y."/>
            <person name="Jiang S."/>
        </authorList>
    </citation>
    <scope>NUCLEOTIDE SEQUENCE [LARGE SCALE GENOMIC DNA]</scope>
</reference>
<keyword evidence="3" id="KW-1185">Reference proteome</keyword>
<evidence type="ECO:0000313" key="2">
    <source>
        <dbReference type="EMBL" id="KAB2635862.1"/>
    </source>
</evidence>
<feature type="compositionally biased region" description="Low complexity" evidence="1">
    <location>
        <begin position="199"/>
        <end position="210"/>
    </location>
</feature>
<protein>
    <submittedName>
        <fullName evidence="2">S ribonuclease</fullName>
    </submittedName>
</protein>
<feature type="region of interest" description="Disordered" evidence="1">
    <location>
        <begin position="184"/>
        <end position="210"/>
    </location>
</feature>
<dbReference type="EMBL" id="SMOL01000004">
    <property type="protein sequence ID" value="KAB2635862.1"/>
    <property type="molecule type" value="Genomic_DNA"/>
</dbReference>
<proteinExistence type="predicted"/>
<evidence type="ECO:0000256" key="1">
    <source>
        <dbReference type="SAM" id="MobiDB-lite"/>
    </source>
</evidence>
<dbReference type="AlphaFoldDB" id="A0A5N5IBH6"/>
<dbReference type="Proteomes" id="UP000327157">
    <property type="component" value="Chromosome 5"/>
</dbReference>
<reference evidence="2 3" key="3">
    <citation type="submission" date="2019-11" db="EMBL/GenBank/DDBJ databases">
        <title>A de novo genome assembly of a pear dwarfing rootstock.</title>
        <authorList>
            <person name="Wang F."/>
            <person name="Wang J."/>
            <person name="Li S."/>
            <person name="Zhang Y."/>
            <person name="Fang M."/>
            <person name="Ma L."/>
            <person name="Zhao Y."/>
            <person name="Jiang S."/>
        </authorList>
    </citation>
    <scope>NUCLEOTIDE SEQUENCE [LARGE SCALE GENOMIC DNA]</scope>
    <source>
        <strain evidence="2">S2</strain>
        <tissue evidence="2">Leaf</tissue>
    </source>
</reference>
<accession>A0A5N5IBH6</accession>
<sequence length="397" mass="44896">MIVAHCSINPAPLGPVESLTRLLSYNMAICDLAPTAFKFITYFKFLNQWYRKTLMDINISPQDLALSGSFTSWMSRHKIKIGSRTSGWLMVEADMVNKDTYFLRPKVSPIPTKKKRNRFEGTSSMLLGAYSQAQLPIIEVSSENPDDEKEFSLWRIKRRFATPTTTNLETTALLLLIGGPQSPPFLLQEPTQPPKFKLESPASQEQESQSLCSSEAQILKSSTTSILTHLITRNSPKPVKGPSKPLLVIRPLINHDAPHSDVCSLQNTDFAQALLGTMIPSVDYKEVCITYEDIMMINFCPSFFLTYVDQAHIWTESALFPQEEAYEKEVEKYIDATTFKEIKANEYKKDLAKVWEELDQGAICPLVVITLIMPRASQATSRIIRNELKYTSLIVLL</sequence>
<comment type="caution">
    <text evidence="2">The sequence shown here is derived from an EMBL/GenBank/DDBJ whole genome shotgun (WGS) entry which is preliminary data.</text>
</comment>
<reference evidence="2 3" key="1">
    <citation type="submission" date="2019-09" db="EMBL/GenBank/DDBJ databases">
        <authorList>
            <person name="Ou C."/>
        </authorList>
    </citation>
    <scope>NUCLEOTIDE SEQUENCE [LARGE SCALE GENOMIC DNA]</scope>
    <source>
        <strain evidence="2">S2</strain>
        <tissue evidence="2">Leaf</tissue>
    </source>
</reference>
<gene>
    <name evidence="2" type="ORF">D8674_026396</name>
</gene>
<organism evidence="2 3">
    <name type="scientific">Pyrus ussuriensis x Pyrus communis</name>
    <dbReference type="NCBI Taxonomy" id="2448454"/>
    <lineage>
        <taxon>Eukaryota</taxon>
        <taxon>Viridiplantae</taxon>
        <taxon>Streptophyta</taxon>
        <taxon>Embryophyta</taxon>
        <taxon>Tracheophyta</taxon>
        <taxon>Spermatophyta</taxon>
        <taxon>Magnoliopsida</taxon>
        <taxon>eudicotyledons</taxon>
        <taxon>Gunneridae</taxon>
        <taxon>Pentapetalae</taxon>
        <taxon>rosids</taxon>
        <taxon>fabids</taxon>
        <taxon>Rosales</taxon>
        <taxon>Rosaceae</taxon>
        <taxon>Amygdaloideae</taxon>
        <taxon>Maleae</taxon>
        <taxon>Pyrus</taxon>
    </lineage>
</organism>
<name>A0A5N5IBH6_9ROSA</name>
<evidence type="ECO:0000313" key="3">
    <source>
        <dbReference type="Proteomes" id="UP000327157"/>
    </source>
</evidence>